<dbReference type="EMBL" id="AVOT02041076">
    <property type="protein sequence ID" value="MBW0536344.1"/>
    <property type="molecule type" value="Genomic_DNA"/>
</dbReference>
<name>A0A9Q3FC71_9BASI</name>
<dbReference type="OrthoDB" id="2506384at2759"/>
<evidence type="ECO:0000313" key="2">
    <source>
        <dbReference type="Proteomes" id="UP000765509"/>
    </source>
</evidence>
<dbReference type="AlphaFoldDB" id="A0A9Q3FC71"/>
<protein>
    <recommendedName>
        <fullName evidence="3">GAG-pre-integrase domain-containing protein</fullName>
    </recommendedName>
</protein>
<organism evidence="1 2">
    <name type="scientific">Austropuccinia psidii MF-1</name>
    <dbReference type="NCBI Taxonomy" id="1389203"/>
    <lineage>
        <taxon>Eukaryota</taxon>
        <taxon>Fungi</taxon>
        <taxon>Dikarya</taxon>
        <taxon>Basidiomycota</taxon>
        <taxon>Pucciniomycotina</taxon>
        <taxon>Pucciniomycetes</taxon>
        <taxon>Pucciniales</taxon>
        <taxon>Sphaerophragmiaceae</taxon>
        <taxon>Austropuccinia</taxon>
    </lineage>
</organism>
<evidence type="ECO:0000313" key="1">
    <source>
        <dbReference type="EMBL" id="MBW0536344.1"/>
    </source>
</evidence>
<sequence length="212" mass="23763">MGNDTESMSKCLKKLEKLLLNNSLNTSANTVTTTPSADKKAEKEHYSSDSNAYYLPLESIFATDYQDRKTLYLDTGCGCSVVNNLALLSNIIKVRKSIKTFGSPVEIAHQGMLNLFGYHIGPVSFEPKGPVNLIYVSQLVDHGIRSHYKNKNFLIKQGDSIVASFRRDCNLYSNQCQYHVNLAEISEGNDWHTLMGHPSDKYLEHLLTQLGL</sequence>
<keyword evidence="2" id="KW-1185">Reference proteome</keyword>
<evidence type="ECO:0008006" key="3">
    <source>
        <dbReference type="Google" id="ProtNLM"/>
    </source>
</evidence>
<comment type="caution">
    <text evidence="1">The sequence shown here is derived from an EMBL/GenBank/DDBJ whole genome shotgun (WGS) entry which is preliminary data.</text>
</comment>
<dbReference type="Proteomes" id="UP000765509">
    <property type="component" value="Unassembled WGS sequence"/>
</dbReference>
<gene>
    <name evidence="1" type="ORF">O181_076059</name>
</gene>
<reference evidence="1" key="1">
    <citation type="submission" date="2021-03" db="EMBL/GenBank/DDBJ databases">
        <title>Draft genome sequence of rust myrtle Austropuccinia psidii MF-1, a brazilian biotype.</title>
        <authorList>
            <person name="Quecine M.C."/>
            <person name="Pachon D.M.R."/>
            <person name="Bonatelli M.L."/>
            <person name="Correr F.H."/>
            <person name="Franceschini L.M."/>
            <person name="Leite T.F."/>
            <person name="Margarido G.R.A."/>
            <person name="Almeida C.A."/>
            <person name="Ferrarezi J.A."/>
            <person name="Labate C.A."/>
        </authorList>
    </citation>
    <scope>NUCLEOTIDE SEQUENCE</scope>
    <source>
        <strain evidence="1">MF-1</strain>
    </source>
</reference>
<proteinExistence type="predicted"/>
<accession>A0A9Q3FC71</accession>